<dbReference type="InterPro" id="IPR001969">
    <property type="entry name" value="Aspartic_peptidase_AS"/>
</dbReference>
<feature type="compositionally biased region" description="Low complexity" evidence="1">
    <location>
        <begin position="26"/>
        <end position="35"/>
    </location>
</feature>
<accession>A0A8X6RVU0</accession>
<dbReference type="EMBL" id="BMAU01021215">
    <property type="protein sequence ID" value="GFX99819.1"/>
    <property type="molecule type" value="Genomic_DNA"/>
</dbReference>
<dbReference type="GO" id="GO:0006508">
    <property type="term" value="P:proteolysis"/>
    <property type="evidence" value="ECO:0007669"/>
    <property type="project" value="InterPro"/>
</dbReference>
<gene>
    <name evidence="2" type="ORF">TNCV_258581</name>
</gene>
<evidence type="ECO:0008006" key="4">
    <source>
        <dbReference type="Google" id="ProtNLM"/>
    </source>
</evidence>
<organism evidence="2 3">
    <name type="scientific">Trichonephila clavipes</name>
    <name type="common">Golden silk orbweaver</name>
    <name type="synonym">Nephila clavipes</name>
    <dbReference type="NCBI Taxonomy" id="2585209"/>
    <lineage>
        <taxon>Eukaryota</taxon>
        <taxon>Metazoa</taxon>
        <taxon>Ecdysozoa</taxon>
        <taxon>Arthropoda</taxon>
        <taxon>Chelicerata</taxon>
        <taxon>Arachnida</taxon>
        <taxon>Araneae</taxon>
        <taxon>Araneomorphae</taxon>
        <taxon>Entelegynae</taxon>
        <taxon>Araneoidea</taxon>
        <taxon>Nephilidae</taxon>
        <taxon>Trichonephila</taxon>
    </lineage>
</organism>
<dbReference type="SUPFAM" id="SSF50630">
    <property type="entry name" value="Acid proteases"/>
    <property type="match status" value="1"/>
</dbReference>
<dbReference type="InterPro" id="IPR021109">
    <property type="entry name" value="Peptidase_aspartic_dom_sf"/>
</dbReference>
<dbReference type="Proteomes" id="UP000887159">
    <property type="component" value="Unassembled WGS sequence"/>
</dbReference>
<evidence type="ECO:0000313" key="2">
    <source>
        <dbReference type="EMBL" id="GFX99819.1"/>
    </source>
</evidence>
<feature type="compositionally biased region" description="Polar residues" evidence="1">
    <location>
        <begin position="36"/>
        <end position="46"/>
    </location>
</feature>
<feature type="compositionally biased region" description="Basic and acidic residues" evidence="1">
    <location>
        <begin position="1"/>
        <end position="25"/>
    </location>
</feature>
<evidence type="ECO:0000256" key="1">
    <source>
        <dbReference type="SAM" id="MobiDB-lite"/>
    </source>
</evidence>
<dbReference type="GO" id="GO:0004190">
    <property type="term" value="F:aspartic-type endopeptidase activity"/>
    <property type="evidence" value="ECO:0007669"/>
    <property type="project" value="InterPro"/>
</dbReference>
<proteinExistence type="predicted"/>
<protein>
    <recommendedName>
        <fullName evidence="4">Peptidase A2 domain-containing protein</fullName>
    </recommendedName>
</protein>
<dbReference type="Pfam" id="PF13650">
    <property type="entry name" value="Asp_protease_2"/>
    <property type="match status" value="1"/>
</dbReference>
<sequence length="167" mass="19018">MWLRRKAEGNDSDGRGSREEIENARQADAQRQSSQKTTNQDGWTTTLQRRNQQRMFQRRNHQRDKSSQCVFKIPAVKNEVVNEVVSEVVNEINSSTEMRKTVKINDYKFDALIDTGSNATLVRYSVFANLGIPTLNPTKIKLTAFGKGEIQPIGSFKSTIDIQNIKI</sequence>
<name>A0A8X6RVU0_TRICX</name>
<dbReference type="PROSITE" id="PS00141">
    <property type="entry name" value="ASP_PROTEASE"/>
    <property type="match status" value="1"/>
</dbReference>
<dbReference type="AlphaFoldDB" id="A0A8X6RVU0"/>
<dbReference type="Gene3D" id="2.40.70.10">
    <property type="entry name" value="Acid Proteases"/>
    <property type="match status" value="1"/>
</dbReference>
<evidence type="ECO:0000313" key="3">
    <source>
        <dbReference type="Proteomes" id="UP000887159"/>
    </source>
</evidence>
<comment type="caution">
    <text evidence="2">The sequence shown here is derived from an EMBL/GenBank/DDBJ whole genome shotgun (WGS) entry which is preliminary data.</text>
</comment>
<keyword evidence="3" id="KW-1185">Reference proteome</keyword>
<reference evidence="2" key="1">
    <citation type="submission" date="2020-08" db="EMBL/GenBank/DDBJ databases">
        <title>Multicomponent nature underlies the extraordinary mechanical properties of spider dragline silk.</title>
        <authorList>
            <person name="Kono N."/>
            <person name="Nakamura H."/>
            <person name="Mori M."/>
            <person name="Yoshida Y."/>
            <person name="Ohtoshi R."/>
            <person name="Malay A.D."/>
            <person name="Moran D.A.P."/>
            <person name="Tomita M."/>
            <person name="Numata K."/>
            <person name="Arakawa K."/>
        </authorList>
    </citation>
    <scope>NUCLEOTIDE SEQUENCE</scope>
</reference>
<dbReference type="CDD" id="cd00303">
    <property type="entry name" value="retropepsin_like"/>
    <property type="match status" value="1"/>
</dbReference>
<feature type="region of interest" description="Disordered" evidence="1">
    <location>
        <begin position="1"/>
        <end position="46"/>
    </location>
</feature>